<feature type="transmembrane region" description="Helical" evidence="1">
    <location>
        <begin position="178"/>
        <end position="197"/>
    </location>
</feature>
<reference evidence="3" key="2">
    <citation type="journal article" date="2021" name="Microbiome">
        <title>Successional dynamics and alternative stable states in a saline activated sludge microbial community over 9 years.</title>
        <authorList>
            <person name="Wang Y."/>
            <person name="Ye J."/>
            <person name="Ju F."/>
            <person name="Liu L."/>
            <person name="Boyd J.A."/>
            <person name="Deng Y."/>
            <person name="Parks D.H."/>
            <person name="Jiang X."/>
            <person name="Yin X."/>
            <person name="Woodcroft B.J."/>
            <person name="Tyson G.W."/>
            <person name="Hugenholtz P."/>
            <person name="Polz M.F."/>
            <person name="Zhang T."/>
        </authorList>
    </citation>
    <scope>NUCLEOTIDE SEQUENCE</scope>
    <source>
        <strain evidence="3">HKST-UBA12</strain>
    </source>
</reference>
<dbReference type="Pfam" id="PF01569">
    <property type="entry name" value="PAP2"/>
    <property type="match status" value="1"/>
</dbReference>
<gene>
    <name evidence="3" type="ORF">KC640_00775</name>
</gene>
<sequence length="206" mass="22163">MGKVQFKVSALIISFLLIWLGLQFAPVADLDKQLTLGIYDLAHSETVNSIFGLVSDYAIGGLVMLMLIAILLHWRHSLQAAIIFLISSGGIALLVEAGKPAFDRARPFAALSDVALLSGGLTNGTSFPSSHAAVAMFTAFFIVKVLKLSAIQSGMIYALAVLVAFSRVYLGAHYVFDVFAGILIGLAVGWLIVDEWYDRGVEGLRM</sequence>
<keyword evidence="1" id="KW-0472">Membrane</keyword>
<dbReference type="InterPro" id="IPR036938">
    <property type="entry name" value="PAP2/HPO_sf"/>
</dbReference>
<dbReference type="Gene3D" id="1.20.144.10">
    <property type="entry name" value="Phosphatidic acid phosphatase type 2/haloperoxidase"/>
    <property type="match status" value="1"/>
</dbReference>
<organism evidence="3 4">
    <name type="scientific">Candidatus Dojkabacteria bacterium</name>
    <dbReference type="NCBI Taxonomy" id="2099670"/>
    <lineage>
        <taxon>Bacteria</taxon>
        <taxon>Candidatus Dojkabacteria</taxon>
    </lineage>
</organism>
<feature type="domain" description="Phosphatidic acid phosphatase type 2/haloperoxidase" evidence="2">
    <location>
        <begin position="79"/>
        <end position="193"/>
    </location>
</feature>
<reference evidence="3" key="1">
    <citation type="submission" date="2020-04" db="EMBL/GenBank/DDBJ databases">
        <authorList>
            <person name="Zhang T."/>
        </authorList>
    </citation>
    <scope>NUCLEOTIDE SEQUENCE</scope>
    <source>
        <strain evidence="3">HKST-UBA12</strain>
    </source>
</reference>
<evidence type="ECO:0000313" key="3">
    <source>
        <dbReference type="EMBL" id="MCA9378937.1"/>
    </source>
</evidence>
<evidence type="ECO:0000313" key="4">
    <source>
        <dbReference type="Proteomes" id="UP000760819"/>
    </source>
</evidence>
<feature type="transmembrane region" description="Helical" evidence="1">
    <location>
        <begin position="81"/>
        <end position="98"/>
    </location>
</feature>
<dbReference type="InterPro" id="IPR000326">
    <property type="entry name" value="PAP2/HPO"/>
</dbReference>
<feature type="transmembrane region" description="Helical" evidence="1">
    <location>
        <begin position="54"/>
        <end position="74"/>
    </location>
</feature>
<evidence type="ECO:0000259" key="2">
    <source>
        <dbReference type="SMART" id="SM00014"/>
    </source>
</evidence>
<name>A0A955I5J9_9BACT</name>
<dbReference type="SMART" id="SM00014">
    <property type="entry name" value="acidPPc"/>
    <property type="match status" value="1"/>
</dbReference>
<dbReference type="EMBL" id="JAGQLI010000038">
    <property type="protein sequence ID" value="MCA9378937.1"/>
    <property type="molecule type" value="Genomic_DNA"/>
</dbReference>
<proteinExistence type="predicted"/>
<dbReference type="PANTHER" id="PTHR14969:SF13">
    <property type="entry name" value="AT30094P"/>
    <property type="match status" value="1"/>
</dbReference>
<dbReference type="PANTHER" id="PTHR14969">
    <property type="entry name" value="SPHINGOSINE-1-PHOSPHATE PHOSPHOHYDROLASE"/>
    <property type="match status" value="1"/>
</dbReference>
<evidence type="ECO:0000256" key="1">
    <source>
        <dbReference type="SAM" id="Phobius"/>
    </source>
</evidence>
<keyword evidence="1" id="KW-1133">Transmembrane helix</keyword>
<protein>
    <submittedName>
        <fullName evidence="3">Phosphatase PAP2 family protein</fullName>
    </submittedName>
</protein>
<accession>A0A955I5J9</accession>
<dbReference type="AlphaFoldDB" id="A0A955I5J9"/>
<dbReference type="Proteomes" id="UP000760819">
    <property type="component" value="Unassembled WGS sequence"/>
</dbReference>
<keyword evidence="1" id="KW-0812">Transmembrane</keyword>
<dbReference type="SUPFAM" id="SSF48317">
    <property type="entry name" value="Acid phosphatase/Vanadium-dependent haloperoxidase"/>
    <property type="match status" value="1"/>
</dbReference>
<comment type="caution">
    <text evidence="3">The sequence shown here is derived from an EMBL/GenBank/DDBJ whole genome shotgun (WGS) entry which is preliminary data.</text>
</comment>